<protein>
    <submittedName>
        <fullName evidence="4">Exo-glucosaminidase lytG</fullName>
        <ecNumber evidence="4">3.2.1.-</ecNumber>
    </submittedName>
</protein>
<evidence type="ECO:0000313" key="4">
    <source>
        <dbReference type="EMBL" id="SUB57943.1"/>
    </source>
</evidence>
<reference evidence="4 5" key="1">
    <citation type="submission" date="2018-06" db="EMBL/GenBank/DDBJ databases">
        <authorList>
            <consortium name="Pathogen Informatics"/>
            <person name="Doyle S."/>
        </authorList>
    </citation>
    <scope>NUCLEOTIDE SEQUENCE [LARGE SCALE GENOMIC DNA]</scope>
    <source>
        <strain evidence="4 5">NCTC13149</strain>
    </source>
</reference>
<dbReference type="PRINTS" id="PR01002">
    <property type="entry name" value="FLGFLGJ"/>
</dbReference>
<proteinExistence type="predicted"/>
<keyword evidence="1 4" id="KW-0378">Hydrolase</keyword>
<name>A0A379C6T1_9FIRM</name>
<dbReference type="OrthoDB" id="977752at2"/>
<dbReference type="EMBL" id="UGSZ01000001">
    <property type="protein sequence ID" value="SUB57943.1"/>
    <property type="molecule type" value="Genomic_DNA"/>
</dbReference>
<dbReference type="InterPro" id="IPR051056">
    <property type="entry name" value="Glycosyl_Hydrolase_73"/>
</dbReference>
<dbReference type="Gene3D" id="4.10.80.30">
    <property type="entry name" value="DNA polymerase, domain 6"/>
    <property type="match status" value="1"/>
</dbReference>
<dbReference type="SMART" id="SM00047">
    <property type="entry name" value="LYZ2"/>
    <property type="match status" value="1"/>
</dbReference>
<evidence type="ECO:0000256" key="1">
    <source>
        <dbReference type="ARBA" id="ARBA00022801"/>
    </source>
</evidence>
<dbReference type="InterPro" id="IPR002901">
    <property type="entry name" value="MGlyc_endo_b_GlcNAc-like_dom"/>
</dbReference>
<organism evidence="4 5">
    <name type="scientific">Peptoniphilus lacrimalis</name>
    <dbReference type="NCBI Taxonomy" id="33031"/>
    <lineage>
        <taxon>Bacteria</taxon>
        <taxon>Bacillati</taxon>
        <taxon>Bacillota</taxon>
        <taxon>Tissierellia</taxon>
        <taxon>Tissierellales</taxon>
        <taxon>Peptoniphilaceae</taxon>
        <taxon>Peptoniphilus</taxon>
    </lineage>
</organism>
<dbReference type="Pfam" id="PF01832">
    <property type="entry name" value="Glucosaminidase"/>
    <property type="match status" value="1"/>
</dbReference>
<dbReference type="PANTHER" id="PTHR33308">
    <property type="entry name" value="PEPTIDOGLYCAN HYDROLASE FLGJ"/>
    <property type="match status" value="1"/>
</dbReference>
<keyword evidence="4" id="KW-0326">Glycosidase</keyword>
<dbReference type="RefSeq" id="WP_004826235.1">
    <property type="nucleotide sequence ID" value="NZ_CAMUOS010000005.1"/>
</dbReference>
<feature type="domain" description="Mannosyl-glycoprotein endo-beta-N-acetylglucosamidase-like" evidence="3">
    <location>
        <begin position="26"/>
        <end position="182"/>
    </location>
</feature>
<dbReference type="GO" id="GO:0016798">
    <property type="term" value="F:hydrolase activity, acting on glycosyl bonds"/>
    <property type="evidence" value="ECO:0007669"/>
    <property type="project" value="UniProtKB-KW"/>
</dbReference>
<dbReference type="PANTHER" id="PTHR33308:SF9">
    <property type="entry name" value="PEPTIDOGLYCAN HYDROLASE FLGJ"/>
    <property type="match status" value="1"/>
</dbReference>
<evidence type="ECO:0000313" key="5">
    <source>
        <dbReference type="Proteomes" id="UP000255517"/>
    </source>
</evidence>
<dbReference type="EC" id="3.2.1.-" evidence="4"/>
<keyword evidence="2" id="KW-0812">Transmembrane</keyword>
<dbReference type="Proteomes" id="UP000255517">
    <property type="component" value="Unassembled WGS sequence"/>
</dbReference>
<dbReference type="AlphaFoldDB" id="A0A379C6T1"/>
<keyword evidence="2" id="KW-0472">Membrane</keyword>
<sequence>MIRKGCGCLLFFPLIICVLFALFFLTFKSPNNFSDYKKEYLDETLELAQSTADRFGLFTSVVLAQSALESDYGRSLLSLEYNNYFGIKARSNEDSVVLKTNEVINGQTTSVNEAFKKYLSKSDSFNHYGKLISQSKRYKKVKEARDFREASQYLQDAGYATDNHYAEKIIAIVEKYHLGQFDRPNF</sequence>
<gene>
    <name evidence="4" type="primary">lytG_2</name>
    <name evidence="4" type="ORF">NCTC13149_01805</name>
</gene>
<keyword evidence="2" id="KW-1133">Transmembrane helix</keyword>
<evidence type="ECO:0000256" key="2">
    <source>
        <dbReference type="SAM" id="Phobius"/>
    </source>
</evidence>
<dbReference type="GO" id="GO:0004040">
    <property type="term" value="F:amidase activity"/>
    <property type="evidence" value="ECO:0007669"/>
    <property type="project" value="InterPro"/>
</dbReference>
<feature type="transmembrane region" description="Helical" evidence="2">
    <location>
        <begin position="7"/>
        <end position="27"/>
    </location>
</feature>
<accession>A0A379C6T1</accession>
<dbReference type="Gene3D" id="1.10.530.10">
    <property type="match status" value="1"/>
</dbReference>
<evidence type="ECO:0000259" key="3">
    <source>
        <dbReference type="SMART" id="SM00047"/>
    </source>
</evidence>
<dbReference type="STRING" id="1122949.GCA_000378725_00047"/>